<feature type="compositionally biased region" description="Basic and acidic residues" evidence="1">
    <location>
        <begin position="587"/>
        <end position="596"/>
    </location>
</feature>
<feature type="compositionally biased region" description="Polar residues" evidence="1">
    <location>
        <begin position="529"/>
        <end position="543"/>
    </location>
</feature>
<feature type="compositionally biased region" description="Acidic residues" evidence="1">
    <location>
        <begin position="339"/>
        <end position="348"/>
    </location>
</feature>
<evidence type="ECO:0000256" key="1">
    <source>
        <dbReference type="SAM" id="MobiDB-lite"/>
    </source>
</evidence>
<keyword evidence="3" id="KW-1185">Reference proteome</keyword>
<gene>
    <name evidence="2" type="ORF">TCAL_15263</name>
</gene>
<feature type="compositionally biased region" description="Low complexity" evidence="1">
    <location>
        <begin position="573"/>
        <end position="585"/>
    </location>
</feature>
<feature type="region of interest" description="Disordered" evidence="1">
    <location>
        <begin position="418"/>
        <end position="450"/>
    </location>
</feature>
<dbReference type="EMBL" id="VCGU01000458">
    <property type="protein sequence ID" value="TRY64023.1"/>
    <property type="molecule type" value="Genomic_DNA"/>
</dbReference>
<protein>
    <submittedName>
        <fullName evidence="2">Uncharacterized protein</fullName>
    </submittedName>
</protein>
<feature type="region of interest" description="Disordered" evidence="1">
    <location>
        <begin position="337"/>
        <end position="363"/>
    </location>
</feature>
<sequence>MPGSVPYSISSEGGTTVRLTTTEGNVTTAQLVSVPSGVLQGIQNVPNGGGGGSNVSVAVSSAPNSHNSMTAALPSWILDGSGIPPAGHNRGNPTSADTTNTTVIIQQGEGVQPDSIVTVEDASQAHSAVSSLPMIATSLDGHQGAIHVRKADEEAAARELLQLKTMPMAITKDLTNGYVLVPADANGHASSGSAQVQNGHQRLIMRVPELGLHSLGNHSTNLSSISIPNLDGNITDEGSDSEDEDLPPTVSSKSSEPASSASLTISESTSLAKAYEIPNNKLDNQKSGVAQQGSLISPPRNLGLATSSSRTVIVSSPASKLQRPVSAPKRHSIKSLLGVDDDSSDDEVASNASSHESRLPLIQNVTDSGQSEVKAGTVLDLCTKTTEDHLPSATSAASAVSVDEMAISLVQSKSIPSSSIDYKSTGDSPLLLEPSQSKKDRQSPPLSSLDLKVDATEIGPSLPSSETVVLVQSKVQKPKHFSDDTLASSLVYSDTSEIDSNSSFDDKNAVSLASSEEKAPITQEIAESKGQTQKPPLSSTDFSCPQKEDHGILSEGLISQAKQLRAPPDRALSTSPSPIDPSISSNEQDREDRSESSIHVPESSVPDKNSESIHDPSIKGAHLALEHEQKKISETPIKLVPYSIALESVSSKVVKPVLLDNEMLQFGAETSSQIKNTIIASKNSKNRELSTNASVEIENRNEEAILITSSANQSNCDGEKSIVKKYETEREMSF</sequence>
<feature type="compositionally biased region" description="Polar residues" evidence="1">
    <location>
        <begin position="283"/>
        <end position="295"/>
    </location>
</feature>
<dbReference type="AlphaFoldDB" id="A0A553NEZ3"/>
<proteinExistence type="predicted"/>
<feature type="region of interest" description="Disordered" evidence="1">
    <location>
        <begin position="496"/>
        <end position="622"/>
    </location>
</feature>
<reference evidence="2 3" key="1">
    <citation type="journal article" date="2018" name="Nat. Ecol. Evol.">
        <title>Genomic signatures of mitonuclear coevolution across populations of Tigriopus californicus.</title>
        <authorList>
            <person name="Barreto F.S."/>
            <person name="Watson E.T."/>
            <person name="Lima T.G."/>
            <person name="Willett C.S."/>
            <person name="Edmands S."/>
            <person name="Li W."/>
            <person name="Burton R.S."/>
        </authorList>
    </citation>
    <scope>NUCLEOTIDE SEQUENCE [LARGE SCALE GENOMIC DNA]</scope>
    <source>
        <strain evidence="2 3">San Diego</strain>
    </source>
</reference>
<feature type="compositionally biased region" description="Polar residues" evidence="1">
    <location>
        <begin position="418"/>
        <end position="427"/>
    </location>
</feature>
<feature type="compositionally biased region" description="Basic and acidic residues" evidence="1">
    <location>
        <begin position="608"/>
        <end position="617"/>
    </location>
</feature>
<feature type="region of interest" description="Disordered" evidence="1">
    <location>
        <begin position="221"/>
        <end position="265"/>
    </location>
</feature>
<organism evidence="2 3">
    <name type="scientific">Tigriopus californicus</name>
    <name type="common">Marine copepod</name>
    <dbReference type="NCBI Taxonomy" id="6832"/>
    <lineage>
        <taxon>Eukaryota</taxon>
        <taxon>Metazoa</taxon>
        <taxon>Ecdysozoa</taxon>
        <taxon>Arthropoda</taxon>
        <taxon>Crustacea</taxon>
        <taxon>Multicrustacea</taxon>
        <taxon>Hexanauplia</taxon>
        <taxon>Copepoda</taxon>
        <taxon>Harpacticoida</taxon>
        <taxon>Harpacticidae</taxon>
        <taxon>Tigriopus</taxon>
    </lineage>
</organism>
<feature type="compositionally biased region" description="Acidic residues" evidence="1">
    <location>
        <begin position="237"/>
        <end position="246"/>
    </location>
</feature>
<dbReference type="Proteomes" id="UP000318571">
    <property type="component" value="Chromosome 10"/>
</dbReference>
<name>A0A553NEZ3_TIGCA</name>
<evidence type="ECO:0000313" key="3">
    <source>
        <dbReference type="Proteomes" id="UP000318571"/>
    </source>
</evidence>
<feature type="region of interest" description="Disordered" evidence="1">
    <location>
        <begin position="283"/>
        <end position="302"/>
    </location>
</feature>
<evidence type="ECO:0000313" key="2">
    <source>
        <dbReference type="EMBL" id="TRY64023.1"/>
    </source>
</evidence>
<accession>A0A553NEZ3</accession>
<comment type="caution">
    <text evidence="2">The sequence shown here is derived from an EMBL/GenBank/DDBJ whole genome shotgun (WGS) entry which is preliminary data.</text>
</comment>
<feature type="compositionally biased region" description="Low complexity" evidence="1">
    <location>
        <begin position="251"/>
        <end position="265"/>
    </location>
</feature>